<organism evidence="1 2">
    <name type="scientific">Neolewinella lacunae</name>
    <dbReference type="NCBI Taxonomy" id="1517758"/>
    <lineage>
        <taxon>Bacteria</taxon>
        <taxon>Pseudomonadati</taxon>
        <taxon>Bacteroidota</taxon>
        <taxon>Saprospiria</taxon>
        <taxon>Saprospirales</taxon>
        <taxon>Lewinellaceae</taxon>
        <taxon>Neolewinella</taxon>
    </lineage>
</organism>
<dbReference type="RefSeq" id="WP_187467851.1">
    <property type="nucleotide sequence ID" value="NZ_JACSIT010000141.1"/>
</dbReference>
<keyword evidence="2" id="KW-1185">Reference proteome</keyword>
<gene>
    <name evidence="1" type="ORF">H9S92_16810</name>
</gene>
<protein>
    <submittedName>
        <fullName evidence="1">Uncharacterized protein</fullName>
    </submittedName>
</protein>
<proteinExistence type="predicted"/>
<name>A0A923T8N8_9BACT</name>
<dbReference type="Proteomes" id="UP000650081">
    <property type="component" value="Unassembled WGS sequence"/>
</dbReference>
<reference evidence="1" key="1">
    <citation type="submission" date="2020-08" db="EMBL/GenBank/DDBJ databases">
        <title>Lewinella bacteria from marine environments.</title>
        <authorList>
            <person name="Zhong Y."/>
        </authorList>
    </citation>
    <scope>NUCLEOTIDE SEQUENCE</scope>
    <source>
        <strain evidence="1">KCTC 42187</strain>
    </source>
</reference>
<comment type="caution">
    <text evidence="1">The sequence shown here is derived from an EMBL/GenBank/DDBJ whole genome shotgun (WGS) entry which is preliminary data.</text>
</comment>
<evidence type="ECO:0000313" key="2">
    <source>
        <dbReference type="Proteomes" id="UP000650081"/>
    </source>
</evidence>
<dbReference type="EMBL" id="JACSIT010000141">
    <property type="protein sequence ID" value="MBC6995830.1"/>
    <property type="molecule type" value="Genomic_DNA"/>
</dbReference>
<evidence type="ECO:0000313" key="1">
    <source>
        <dbReference type="EMBL" id="MBC6995830.1"/>
    </source>
</evidence>
<accession>A0A923T8N8</accession>
<sequence>MTATELRANLLQQIQQADEKLLRVISSVLEAVKVEYANELTEPVTEEDLLHLRTPEMSADEYEAALKPMSREALLARAEASNADIVAGRIYSVDQMDKMFGL</sequence>
<dbReference type="AlphaFoldDB" id="A0A923T8N8"/>